<dbReference type="Gene3D" id="1.10.630.10">
    <property type="entry name" value="Cytochrome P450"/>
    <property type="match status" value="1"/>
</dbReference>
<dbReference type="SUPFAM" id="SSF48264">
    <property type="entry name" value="Cytochrome P450"/>
    <property type="match status" value="1"/>
</dbReference>
<name>A0A1I6L9W7_9EURY</name>
<evidence type="ECO:0000256" key="4">
    <source>
        <dbReference type="ARBA" id="ARBA00023002"/>
    </source>
</evidence>
<keyword evidence="2 7" id="KW-0349">Heme</keyword>
<dbReference type="Pfam" id="PF00067">
    <property type="entry name" value="p450"/>
    <property type="match status" value="1"/>
</dbReference>
<dbReference type="GO" id="GO:0016705">
    <property type="term" value="F:oxidoreductase activity, acting on paired donors, with incorporation or reduction of molecular oxygen"/>
    <property type="evidence" value="ECO:0007669"/>
    <property type="project" value="InterPro"/>
</dbReference>
<dbReference type="GO" id="GO:0005506">
    <property type="term" value="F:iron ion binding"/>
    <property type="evidence" value="ECO:0007669"/>
    <property type="project" value="InterPro"/>
</dbReference>
<dbReference type="STRING" id="767519.SAMN05216559_2335"/>
<evidence type="ECO:0000256" key="7">
    <source>
        <dbReference type="RuleBase" id="RU000461"/>
    </source>
</evidence>
<dbReference type="GO" id="GO:0004497">
    <property type="term" value="F:monooxygenase activity"/>
    <property type="evidence" value="ECO:0007669"/>
    <property type="project" value="UniProtKB-KW"/>
</dbReference>
<keyword evidence="5 7" id="KW-0408">Iron</keyword>
<dbReference type="PRINTS" id="PR00463">
    <property type="entry name" value="EP450I"/>
</dbReference>
<dbReference type="InterPro" id="IPR017972">
    <property type="entry name" value="Cyt_P450_CS"/>
</dbReference>
<evidence type="ECO:0000313" key="9">
    <source>
        <dbReference type="EMBL" id="SFS00261.1"/>
    </source>
</evidence>
<accession>A0A1I6L9W7</accession>
<evidence type="ECO:0000256" key="8">
    <source>
        <dbReference type="SAM" id="MobiDB-lite"/>
    </source>
</evidence>
<dbReference type="GO" id="GO:0020037">
    <property type="term" value="F:heme binding"/>
    <property type="evidence" value="ECO:0007669"/>
    <property type="project" value="InterPro"/>
</dbReference>
<dbReference type="OrthoDB" id="9881at2157"/>
<evidence type="ECO:0000256" key="2">
    <source>
        <dbReference type="ARBA" id="ARBA00022617"/>
    </source>
</evidence>
<keyword evidence="10" id="KW-1185">Reference proteome</keyword>
<dbReference type="PRINTS" id="PR00385">
    <property type="entry name" value="P450"/>
</dbReference>
<dbReference type="InterPro" id="IPR050196">
    <property type="entry name" value="Cytochrome_P450_Monoox"/>
</dbReference>
<dbReference type="Proteomes" id="UP000199062">
    <property type="component" value="Unassembled WGS sequence"/>
</dbReference>
<organism evidence="9 10">
    <name type="scientific">Halomicrobium zhouii</name>
    <dbReference type="NCBI Taxonomy" id="767519"/>
    <lineage>
        <taxon>Archaea</taxon>
        <taxon>Methanobacteriati</taxon>
        <taxon>Methanobacteriota</taxon>
        <taxon>Stenosarchaea group</taxon>
        <taxon>Halobacteria</taxon>
        <taxon>Halobacteriales</taxon>
        <taxon>Haloarculaceae</taxon>
        <taxon>Halomicrobium</taxon>
    </lineage>
</organism>
<dbReference type="InterPro" id="IPR036396">
    <property type="entry name" value="Cyt_P450_sf"/>
</dbReference>
<comment type="similarity">
    <text evidence="1 7">Belongs to the cytochrome P450 family.</text>
</comment>
<evidence type="ECO:0000256" key="5">
    <source>
        <dbReference type="ARBA" id="ARBA00023004"/>
    </source>
</evidence>
<evidence type="ECO:0000256" key="3">
    <source>
        <dbReference type="ARBA" id="ARBA00022723"/>
    </source>
</evidence>
<protein>
    <submittedName>
        <fullName evidence="9">Cytochrome P450</fullName>
    </submittedName>
</protein>
<keyword evidence="6 7" id="KW-0503">Monooxygenase</keyword>
<keyword evidence="3 7" id="KW-0479">Metal-binding</keyword>
<dbReference type="PANTHER" id="PTHR24291:SF50">
    <property type="entry name" value="BIFUNCTIONAL ALBAFLAVENONE MONOOXYGENASE_TERPENE SYNTHASE"/>
    <property type="match status" value="1"/>
</dbReference>
<gene>
    <name evidence="9" type="ORF">SAMN05216559_2335</name>
</gene>
<dbReference type="InterPro" id="IPR001128">
    <property type="entry name" value="Cyt_P450"/>
</dbReference>
<evidence type="ECO:0000256" key="6">
    <source>
        <dbReference type="ARBA" id="ARBA00023033"/>
    </source>
</evidence>
<sequence length="459" mass="51656">MATSHGDGEAERRVERAPGETPPGPDGVPLAGNTFQFVRDPFAFYERCREEFDSDVVHYRIAGTNGYMLTHPDDIQTVLVERDRDFVKGTVVEQSIGAIAPTGLISTSGAEWQRDRNLIQPAFYRERIETHAPMMGEYASGFADSLPSGEPVRIDDRLKGLTLDVLAKTLLDVDVRDKQTAIGHASETIAERFDTSGFSAYLPLWVPTPANLRCKRAVQDFFDAVDEIIAERQAEDEERDDLLSLLLEREYPDGTTMEPQRVREQLMTFLFAGHETTALTLTYAIFLLATNPEKQARVHEELDALGGGTPTAADLADLPYLEQVIQEALRLYPPAFVIFREPTNDVELGGYTIPAGSTLSLPQWNVHRDSRWYDDPEQFRPERWTESMEEELPEYAYYPFGGGPRHCIGMRFATMEARLILATLCQRFEFESVTEAPLDLSMQITLQPSDGIDVIPRAR</sequence>
<evidence type="ECO:0000313" key="10">
    <source>
        <dbReference type="Proteomes" id="UP000199062"/>
    </source>
</evidence>
<dbReference type="EMBL" id="FOZK01000002">
    <property type="protein sequence ID" value="SFS00261.1"/>
    <property type="molecule type" value="Genomic_DNA"/>
</dbReference>
<feature type="compositionally biased region" description="Basic and acidic residues" evidence="8">
    <location>
        <begin position="1"/>
        <end position="18"/>
    </location>
</feature>
<dbReference type="InterPro" id="IPR002401">
    <property type="entry name" value="Cyt_P450_E_grp-I"/>
</dbReference>
<keyword evidence="4 7" id="KW-0560">Oxidoreductase</keyword>
<dbReference type="CDD" id="cd20620">
    <property type="entry name" value="CYP132-like"/>
    <property type="match status" value="1"/>
</dbReference>
<dbReference type="RefSeq" id="WP_089816691.1">
    <property type="nucleotide sequence ID" value="NZ_FOZK01000002.1"/>
</dbReference>
<dbReference type="AlphaFoldDB" id="A0A1I6L9W7"/>
<feature type="region of interest" description="Disordered" evidence="8">
    <location>
        <begin position="1"/>
        <end position="31"/>
    </location>
</feature>
<reference evidence="9 10" key="1">
    <citation type="submission" date="2016-10" db="EMBL/GenBank/DDBJ databases">
        <authorList>
            <person name="de Groot N.N."/>
        </authorList>
    </citation>
    <scope>NUCLEOTIDE SEQUENCE [LARGE SCALE GENOMIC DNA]</scope>
    <source>
        <strain evidence="9 10">CGMCC 1.10457</strain>
    </source>
</reference>
<dbReference type="PROSITE" id="PS00086">
    <property type="entry name" value="CYTOCHROME_P450"/>
    <property type="match status" value="1"/>
</dbReference>
<evidence type="ECO:0000256" key="1">
    <source>
        <dbReference type="ARBA" id="ARBA00010617"/>
    </source>
</evidence>
<proteinExistence type="inferred from homology"/>
<dbReference type="PANTHER" id="PTHR24291">
    <property type="entry name" value="CYTOCHROME P450 FAMILY 4"/>
    <property type="match status" value="1"/>
</dbReference>